<keyword evidence="2" id="KW-0812">Transmembrane</keyword>
<evidence type="ECO:0000256" key="2">
    <source>
        <dbReference type="SAM" id="Phobius"/>
    </source>
</evidence>
<feature type="transmembrane region" description="Helical" evidence="2">
    <location>
        <begin position="177"/>
        <end position="199"/>
    </location>
</feature>
<keyword evidence="4" id="KW-1185">Reference proteome</keyword>
<dbReference type="OrthoDB" id="4423941at2"/>
<sequence length="312" mass="33849">MTHPPHDPSDEPEGKESDSSQNLPKEPANPYEGFAPYPSTDHPEDQPSFGSQNQQTQAPHFPAGSVAGENQPLRPLSLDYVGAVKYGFRATFRNWPVWILGSLALFILVGGLSVVSTYQNLQNIDPATDEIPEVSFTLQIGVSLASVLLTPFMVHAANLNAVQAQISWGEVFRVHSYWRPLVASILNGLFGSIVYLLILAPTGFGATNFGVFLLAGFIAFIVSVLIQPFLMFWTYYSAYPDATVFGALKQSFAVGKQNYGGLIGFIIAIAVLMGFGMMITLGLGALVILPAYMIAQGLLARHGIQKLQVQQQ</sequence>
<feature type="transmembrane region" description="Helical" evidence="2">
    <location>
        <begin position="95"/>
        <end position="115"/>
    </location>
</feature>
<comment type="caution">
    <text evidence="3">The sequence shown here is derived from an EMBL/GenBank/DDBJ whole genome shotgun (WGS) entry which is preliminary data.</text>
</comment>
<dbReference type="RefSeq" id="WP_048379167.1">
    <property type="nucleotide sequence ID" value="NZ_LDYE01000003.1"/>
</dbReference>
<gene>
    <name evidence="3" type="ORF">ATK06_1680</name>
</gene>
<keyword evidence="2" id="KW-1133">Transmembrane helix</keyword>
<name>A0A2A9DPF5_9CORY</name>
<organism evidence="3 4">
    <name type="scientific">Corynebacterium renale</name>
    <dbReference type="NCBI Taxonomy" id="1724"/>
    <lineage>
        <taxon>Bacteria</taxon>
        <taxon>Bacillati</taxon>
        <taxon>Actinomycetota</taxon>
        <taxon>Actinomycetes</taxon>
        <taxon>Mycobacteriales</taxon>
        <taxon>Corynebacteriaceae</taxon>
        <taxon>Corynebacterium</taxon>
    </lineage>
</organism>
<reference evidence="3 4" key="1">
    <citation type="submission" date="2017-10" db="EMBL/GenBank/DDBJ databases">
        <title>Sequencing the genomes of 1000 actinobacteria strains.</title>
        <authorList>
            <person name="Klenk H.-P."/>
        </authorList>
    </citation>
    <scope>NUCLEOTIDE SEQUENCE [LARGE SCALE GENOMIC DNA]</scope>
    <source>
        <strain evidence="3 4">DSM 20688</strain>
    </source>
</reference>
<evidence type="ECO:0000313" key="3">
    <source>
        <dbReference type="EMBL" id="PFG28568.1"/>
    </source>
</evidence>
<feature type="region of interest" description="Disordered" evidence="1">
    <location>
        <begin position="1"/>
        <end position="68"/>
    </location>
</feature>
<feature type="transmembrane region" description="Helical" evidence="2">
    <location>
        <begin position="136"/>
        <end position="157"/>
    </location>
</feature>
<feature type="compositionally biased region" description="Polar residues" evidence="1">
    <location>
        <begin position="48"/>
        <end position="58"/>
    </location>
</feature>
<evidence type="ECO:0000256" key="1">
    <source>
        <dbReference type="SAM" id="MobiDB-lite"/>
    </source>
</evidence>
<evidence type="ECO:0000313" key="4">
    <source>
        <dbReference type="Proteomes" id="UP000221653"/>
    </source>
</evidence>
<keyword evidence="2" id="KW-0472">Membrane</keyword>
<dbReference type="EMBL" id="PDJF01000001">
    <property type="protein sequence ID" value="PFG28568.1"/>
    <property type="molecule type" value="Genomic_DNA"/>
</dbReference>
<feature type="transmembrane region" description="Helical" evidence="2">
    <location>
        <begin position="262"/>
        <end position="295"/>
    </location>
</feature>
<dbReference type="Proteomes" id="UP000221653">
    <property type="component" value="Unassembled WGS sequence"/>
</dbReference>
<feature type="compositionally biased region" description="Basic and acidic residues" evidence="1">
    <location>
        <begin position="1"/>
        <end position="18"/>
    </location>
</feature>
<feature type="transmembrane region" description="Helical" evidence="2">
    <location>
        <begin position="211"/>
        <end position="236"/>
    </location>
</feature>
<protein>
    <submittedName>
        <fullName evidence="3">Putative membrane protein</fullName>
    </submittedName>
</protein>
<accession>A0A2A9DPF5</accession>
<dbReference type="AlphaFoldDB" id="A0A2A9DPF5"/>
<proteinExistence type="predicted"/>